<name>A0AAV7XXW7_9NEOP</name>
<protein>
    <submittedName>
        <fullName evidence="1">Uncharacterized protein</fullName>
    </submittedName>
</protein>
<gene>
    <name evidence="1" type="ORF">ONE63_005132</name>
</gene>
<sequence>MSGLRRLEVHCRSAAPLELPARGWPPAAPAGGGGLRWLCAGLHPLAAALALVRAHGRTLRELRLVAASDRPYGGASPDLTAALRPLCRRLRRLRRLVLVRESYSGNVSALPASPLLRGRQSARHG</sequence>
<evidence type="ECO:0000313" key="1">
    <source>
        <dbReference type="EMBL" id="KAJ1530205.1"/>
    </source>
</evidence>
<evidence type="ECO:0000313" key="2">
    <source>
        <dbReference type="Proteomes" id="UP001075354"/>
    </source>
</evidence>
<comment type="caution">
    <text evidence="1">The sequence shown here is derived from an EMBL/GenBank/DDBJ whole genome shotgun (WGS) entry which is preliminary data.</text>
</comment>
<proteinExistence type="predicted"/>
<dbReference type="AlphaFoldDB" id="A0AAV7XXW7"/>
<keyword evidence="2" id="KW-1185">Reference proteome</keyword>
<organism evidence="1 2">
    <name type="scientific">Megalurothrips usitatus</name>
    <name type="common">bean blossom thrips</name>
    <dbReference type="NCBI Taxonomy" id="439358"/>
    <lineage>
        <taxon>Eukaryota</taxon>
        <taxon>Metazoa</taxon>
        <taxon>Ecdysozoa</taxon>
        <taxon>Arthropoda</taxon>
        <taxon>Hexapoda</taxon>
        <taxon>Insecta</taxon>
        <taxon>Pterygota</taxon>
        <taxon>Neoptera</taxon>
        <taxon>Paraneoptera</taxon>
        <taxon>Thysanoptera</taxon>
        <taxon>Terebrantia</taxon>
        <taxon>Thripoidea</taxon>
        <taxon>Thripidae</taxon>
        <taxon>Megalurothrips</taxon>
    </lineage>
</organism>
<reference evidence="1" key="1">
    <citation type="submission" date="2022-12" db="EMBL/GenBank/DDBJ databases">
        <title>Chromosome-level genome assembly of the bean flower thrips Megalurothrips usitatus.</title>
        <authorList>
            <person name="Ma L."/>
            <person name="Liu Q."/>
            <person name="Li H."/>
            <person name="Cai W."/>
        </authorList>
    </citation>
    <scope>NUCLEOTIDE SEQUENCE</scope>
    <source>
        <strain evidence="1">Cailab_2022a</strain>
    </source>
</reference>
<dbReference type="EMBL" id="JAPTSV010000002">
    <property type="protein sequence ID" value="KAJ1530205.1"/>
    <property type="molecule type" value="Genomic_DNA"/>
</dbReference>
<dbReference type="Proteomes" id="UP001075354">
    <property type="component" value="Chromosome 2"/>
</dbReference>
<accession>A0AAV7XXW7</accession>